<dbReference type="Gene3D" id="3.30.530.20">
    <property type="match status" value="1"/>
</dbReference>
<feature type="region of interest" description="Disordered" evidence="1">
    <location>
        <begin position="1"/>
        <end position="46"/>
    </location>
</feature>
<evidence type="ECO:0000313" key="2">
    <source>
        <dbReference type="EMBL" id="SDX91158.1"/>
    </source>
</evidence>
<organism evidence="2 3">
    <name type="scientific">Micromonospora pattaloongensis</name>
    <dbReference type="NCBI Taxonomy" id="405436"/>
    <lineage>
        <taxon>Bacteria</taxon>
        <taxon>Bacillati</taxon>
        <taxon>Actinomycetota</taxon>
        <taxon>Actinomycetes</taxon>
        <taxon>Micromonosporales</taxon>
        <taxon>Micromonosporaceae</taxon>
        <taxon>Micromonospora</taxon>
    </lineage>
</organism>
<dbReference type="OrthoDB" id="3698439at2"/>
<dbReference type="AlphaFoldDB" id="A0A1H3FLD3"/>
<proteinExistence type="predicted"/>
<dbReference type="SUPFAM" id="SSF55961">
    <property type="entry name" value="Bet v1-like"/>
    <property type="match status" value="1"/>
</dbReference>
<sequence length="111" mass="11906">MPTETARVERGVSAPPEVAFDTATDPDLRPAWLPEQLRGVRPSRDADDLTVRWDAGSSGWSLALRVHTIEAGGATVRLELTGDAPRDQLSALAEETVANLTRMVGDRLTAG</sequence>
<evidence type="ECO:0000313" key="3">
    <source>
        <dbReference type="Proteomes" id="UP000242415"/>
    </source>
</evidence>
<keyword evidence="3" id="KW-1185">Reference proteome</keyword>
<evidence type="ECO:0000256" key="1">
    <source>
        <dbReference type="SAM" id="MobiDB-lite"/>
    </source>
</evidence>
<dbReference type="InterPro" id="IPR023393">
    <property type="entry name" value="START-like_dom_sf"/>
</dbReference>
<protein>
    <recommendedName>
        <fullName evidence="4">Polyketide cyclase / dehydrase and lipid transport</fullName>
    </recommendedName>
</protein>
<feature type="compositionally biased region" description="Basic and acidic residues" evidence="1">
    <location>
        <begin position="1"/>
        <end position="10"/>
    </location>
</feature>
<name>A0A1H3FLD3_9ACTN</name>
<gene>
    <name evidence="2" type="ORF">SAMN05444365_10139</name>
</gene>
<dbReference type="EMBL" id="FNPH01000001">
    <property type="protein sequence ID" value="SDX91158.1"/>
    <property type="molecule type" value="Genomic_DNA"/>
</dbReference>
<reference evidence="3" key="1">
    <citation type="submission" date="2016-10" db="EMBL/GenBank/DDBJ databases">
        <authorList>
            <person name="Varghese N."/>
            <person name="Submissions S."/>
        </authorList>
    </citation>
    <scope>NUCLEOTIDE SEQUENCE [LARGE SCALE GENOMIC DNA]</scope>
    <source>
        <strain evidence="3">DSM 45245</strain>
    </source>
</reference>
<dbReference type="STRING" id="405436.SAMN05444365_10139"/>
<evidence type="ECO:0008006" key="4">
    <source>
        <dbReference type="Google" id="ProtNLM"/>
    </source>
</evidence>
<dbReference type="Proteomes" id="UP000242415">
    <property type="component" value="Unassembled WGS sequence"/>
</dbReference>
<accession>A0A1H3FLD3</accession>
<dbReference type="RefSeq" id="WP_091549901.1">
    <property type="nucleotide sequence ID" value="NZ_FNPH01000001.1"/>
</dbReference>